<dbReference type="GO" id="GO:0008360">
    <property type="term" value="P:regulation of cell shape"/>
    <property type="evidence" value="ECO:0007669"/>
    <property type="project" value="UniProtKB-KW"/>
</dbReference>
<dbReference type="PANTHER" id="PTHR36174">
    <property type="entry name" value="LIPID II:GLYCINE GLYCYLTRANSFERASE"/>
    <property type="match status" value="1"/>
</dbReference>
<dbReference type="PATRIC" id="fig|1618592.3.peg.654"/>
<evidence type="ECO:0000256" key="4">
    <source>
        <dbReference type="ARBA" id="ARBA00022984"/>
    </source>
</evidence>
<dbReference type="AlphaFoldDB" id="A0A0G0L6E8"/>
<dbReference type="Proteomes" id="UP000034366">
    <property type="component" value="Unassembled WGS sequence"/>
</dbReference>
<evidence type="ECO:0000313" key="8">
    <source>
        <dbReference type="Proteomes" id="UP000034366"/>
    </source>
</evidence>
<dbReference type="InterPro" id="IPR016181">
    <property type="entry name" value="Acyl_CoA_acyltransferase"/>
</dbReference>
<evidence type="ECO:0000256" key="1">
    <source>
        <dbReference type="ARBA" id="ARBA00009943"/>
    </source>
</evidence>
<accession>A0A0G0L6E8</accession>
<proteinExistence type="inferred from homology"/>
<dbReference type="PANTHER" id="PTHR36174:SF1">
    <property type="entry name" value="LIPID II:GLYCINE GLYCYLTRANSFERASE"/>
    <property type="match status" value="1"/>
</dbReference>
<dbReference type="InterPro" id="IPR003447">
    <property type="entry name" value="FEMABX"/>
</dbReference>
<comment type="caution">
    <text evidence="7">The sequence shown here is derived from an EMBL/GenBank/DDBJ whole genome shotgun (WGS) entry which is preliminary data.</text>
</comment>
<keyword evidence="3" id="KW-0133">Cell shape</keyword>
<dbReference type="Pfam" id="PF02388">
    <property type="entry name" value="FemAB"/>
    <property type="match status" value="2"/>
</dbReference>
<gene>
    <name evidence="7" type="ORF">US67_C0041G0003</name>
</gene>
<evidence type="ECO:0000313" key="7">
    <source>
        <dbReference type="EMBL" id="KKQ48216.1"/>
    </source>
</evidence>
<dbReference type="Gene3D" id="3.40.630.30">
    <property type="match status" value="2"/>
</dbReference>
<evidence type="ECO:0000256" key="6">
    <source>
        <dbReference type="ARBA" id="ARBA00023316"/>
    </source>
</evidence>
<dbReference type="PROSITE" id="PS51191">
    <property type="entry name" value="FEMABX"/>
    <property type="match status" value="1"/>
</dbReference>
<keyword evidence="6" id="KW-0961">Cell wall biogenesis/degradation</keyword>
<dbReference type="GO" id="GO:0071555">
    <property type="term" value="P:cell wall organization"/>
    <property type="evidence" value="ECO:0007669"/>
    <property type="project" value="UniProtKB-KW"/>
</dbReference>
<dbReference type="GO" id="GO:0016755">
    <property type="term" value="F:aminoacyltransferase activity"/>
    <property type="evidence" value="ECO:0007669"/>
    <property type="project" value="InterPro"/>
</dbReference>
<evidence type="ECO:0000256" key="5">
    <source>
        <dbReference type="ARBA" id="ARBA00023315"/>
    </source>
</evidence>
<sequence>MLYHILMSFRLAENSEKEQFNKMAVHPLQSWEWGEFRRESGNEVIRFVNAHKKTIIDSYTLLTHKLPIGKYKIGTLIKCPKPTKELFPYLRKLAKENNLFFIKIEPVIAFPFNNQSSTIDHPSKPVTRNPLTEQLVNLMKNSGCIPGKTLFTPTSFWIDLTKSEDELMKSFSSKTRYNIRLAQKHGVTITSDPSDEAFEKYLELTFETAKRQGFFAHSQKYHRLMWRHLNKTQKLQNSKRPIAHLLTATYNQEVITAWVLFVWKDFLYYPYGASADKYKNVMANNLIMWEAIKFGKKLGLKTFDLWGREEGKGFTKFKEGYNPQVVEFLGSWDFVANKWLYYPYRAIEYLRWKFLKLPSTIKHKLKL</sequence>
<keyword evidence="4" id="KW-0573">Peptidoglycan synthesis</keyword>
<protein>
    <submittedName>
        <fullName evidence="7">FemAB family protein</fullName>
    </submittedName>
</protein>
<dbReference type="GO" id="GO:0009252">
    <property type="term" value="P:peptidoglycan biosynthetic process"/>
    <property type="evidence" value="ECO:0007669"/>
    <property type="project" value="UniProtKB-KW"/>
</dbReference>
<reference evidence="7 8" key="1">
    <citation type="journal article" date="2015" name="Nature">
        <title>rRNA introns, odd ribosomes, and small enigmatic genomes across a large radiation of phyla.</title>
        <authorList>
            <person name="Brown C.T."/>
            <person name="Hug L.A."/>
            <person name="Thomas B.C."/>
            <person name="Sharon I."/>
            <person name="Castelle C.J."/>
            <person name="Singh A."/>
            <person name="Wilkins M.J."/>
            <person name="Williams K.H."/>
            <person name="Banfield J.F."/>
        </authorList>
    </citation>
    <scope>NUCLEOTIDE SEQUENCE [LARGE SCALE GENOMIC DNA]</scope>
</reference>
<evidence type="ECO:0000256" key="2">
    <source>
        <dbReference type="ARBA" id="ARBA00022679"/>
    </source>
</evidence>
<dbReference type="InterPro" id="IPR050644">
    <property type="entry name" value="PG_Glycine_Bridge_Synth"/>
</dbReference>
<name>A0A0G0L6E8_9BACT</name>
<evidence type="ECO:0000256" key="3">
    <source>
        <dbReference type="ARBA" id="ARBA00022960"/>
    </source>
</evidence>
<dbReference type="SUPFAM" id="SSF55729">
    <property type="entry name" value="Acyl-CoA N-acyltransferases (Nat)"/>
    <property type="match status" value="2"/>
</dbReference>
<comment type="similarity">
    <text evidence="1">Belongs to the FemABX family.</text>
</comment>
<organism evidence="7 8">
    <name type="scientific">Candidatus Woesebacteria bacterium GW2011_GWD1_38_10</name>
    <dbReference type="NCBI Taxonomy" id="1618592"/>
    <lineage>
        <taxon>Bacteria</taxon>
        <taxon>Candidatus Woeseibacteriota</taxon>
    </lineage>
</organism>
<keyword evidence="2" id="KW-0808">Transferase</keyword>
<keyword evidence="5" id="KW-0012">Acyltransferase</keyword>
<dbReference type="EMBL" id="LBTW01000041">
    <property type="protein sequence ID" value="KKQ48216.1"/>
    <property type="molecule type" value="Genomic_DNA"/>
</dbReference>